<gene>
    <name evidence="5" type="ORF">KBY27_18965</name>
</gene>
<keyword evidence="2" id="KW-0378">Hydrolase</keyword>
<sequence length="459" mass="49129">MTIKMFLFDRNQEGLKSNLSKIGFDLADLLNSFGLPGFTPPTDQTNNPWVPVDRNGTQIDGVPGSGTGYGIPLLLPDAGTARGLLQDFRDKALAVGDPDAARVLGVELEPATMTLALPGQHWCAGHGMGTRFGTRRNARGLIQADALRTHELDGQGTRVFVVDRGFSKTYVEALGGTFGGGLGIVENGKITRPGSGEEPYLPLHLRHGSMLLRTLTDLAPRAEFFDLPLLPTRITDVDYFALRALFAFLAMEQFFLSEDENWVILNAWGIVDRFAERIRGEYTNNPDHWLNVMLASLGRRHDVVFAAGNNGQFCADPRAPGYDRGPGQSIFGANGLIDVTSVAAVRCDGTWIGASSQGPGPSAFDPEGAPVEKPDLCAPSWFVEDRDASLRSSGTSGASAVVAGVIAALRSGWDNTAVSPSQMRSALRAGAREISGPGWHNRTGAGLLRLEDTIAGLQT</sequence>
<keyword evidence="3" id="KW-0720">Serine protease</keyword>
<dbReference type="InterPro" id="IPR015500">
    <property type="entry name" value="Peptidase_S8_subtilisin-rel"/>
</dbReference>
<dbReference type="GO" id="GO:0004252">
    <property type="term" value="F:serine-type endopeptidase activity"/>
    <property type="evidence" value="ECO:0007669"/>
    <property type="project" value="InterPro"/>
</dbReference>
<proteinExistence type="predicted"/>
<evidence type="ECO:0000256" key="2">
    <source>
        <dbReference type="ARBA" id="ARBA00022801"/>
    </source>
</evidence>
<comment type="caution">
    <text evidence="5">The sequence shown here is derived from an EMBL/GenBank/DDBJ whole genome shotgun (WGS) entry which is preliminary data.</text>
</comment>
<evidence type="ECO:0000313" key="5">
    <source>
        <dbReference type="EMBL" id="MCE8539544.1"/>
    </source>
</evidence>
<dbReference type="AlphaFoldDB" id="A0A9Q3WP48"/>
<organism evidence="5 6">
    <name type="scientific">Ruegeria pomeroyi</name>
    <dbReference type="NCBI Taxonomy" id="89184"/>
    <lineage>
        <taxon>Bacteria</taxon>
        <taxon>Pseudomonadati</taxon>
        <taxon>Pseudomonadota</taxon>
        <taxon>Alphaproteobacteria</taxon>
        <taxon>Rhodobacterales</taxon>
        <taxon>Roseobacteraceae</taxon>
        <taxon>Ruegeria</taxon>
    </lineage>
</organism>
<dbReference type="InterPro" id="IPR000209">
    <property type="entry name" value="Peptidase_S8/S53_dom"/>
</dbReference>
<dbReference type="Proteomes" id="UP000813672">
    <property type="component" value="Unassembled WGS sequence"/>
</dbReference>
<evidence type="ECO:0000256" key="1">
    <source>
        <dbReference type="ARBA" id="ARBA00022670"/>
    </source>
</evidence>
<dbReference type="EMBL" id="JAGQAF010000014">
    <property type="protein sequence ID" value="MCE8539544.1"/>
    <property type="molecule type" value="Genomic_DNA"/>
</dbReference>
<accession>A0A9Q3WP48</accession>
<evidence type="ECO:0000259" key="4">
    <source>
        <dbReference type="Pfam" id="PF00082"/>
    </source>
</evidence>
<dbReference type="InterPro" id="IPR036852">
    <property type="entry name" value="Peptidase_S8/S53_dom_sf"/>
</dbReference>
<dbReference type="SUPFAM" id="SSF52743">
    <property type="entry name" value="Subtilisin-like"/>
    <property type="match status" value="1"/>
</dbReference>
<dbReference type="PRINTS" id="PR00723">
    <property type="entry name" value="SUBTILISIN"/>
</dbReference>
<dbReference type="RefSeq" id="WP_234221494.1">
    <property type="nucleotide sequence ID" value="NZ_JAGQAF010000014.1"/>
</dbReference>
<protein>
    <submittedName>
        <fullName evidence="5">S8 family serine peptidase</fullName>
    </submittedName>
</protein>
<reference evidence="5" key="1">
    <citation type="journal article" date="2021" name="Environ. Microbiol.">
        <title>Cryptic niche differentiation of novel sediment ecotypes of Rugeria pomeroyi correlates with nitrate respiration.</title>
        <authorList>
            <person name="Lin X."/>
            <person name="McNichol J."/>
            <person name="Chu X."/>
            <person name="Qian Y."/>
            <person name="Luo H."/>
        </authorList>
    </citation>
    <scope>NUCLEOTIDE SEQUENCE</scope>
    <source>
        <strain evidence="5">SZCCDBB064</strain>
    </source>
</reference>
<dbReference type="GO" id="GO:0006508">
    <property type="term" value="P:proteolysis"/>
    <property type="evidence" value="ECO:0007669"/>
    <property type="project" value="UniProtKB-KW"/>
</dbReference>
<evidence type="ECO:0000313" key="6">
    <source>
        <dbReference type="Proteomes" id="UP000813672"/>
    </source>
</evidence>
<dbReference type="Gene3D" id="3.40.50.200">
    <property type="entry name" value="Peptidase S8/S53 domain"/>
    <property type="match status" value="1"/>
</dbReference>
<evidence type="ECO:0000256" key="3">
    <source>
        <dbReference type="ARBA" id="ARBA00022825"/>
    </source>
</evidence>
<dbReference type="Pfam" id="PF00082">
    <property type="entry name" value="Peptidase_S8"/>
    <property type="match status" value="1"/>
</dbReference>
<feature type="domain" description="Peptidase S8/S53" evidence="4">
    <location>
        <begin position="258"/>
        <end position="446"/>
    </location>
</feature>
<name>A0A9Q3WP48_9RHOB</name>
<keyword evidence="1" id="KW-0645">Protease</keyword>